<evidence type="ECO:0000256" key="4">
    <source>
        <dbReference type="ARBA" id="ARBA00023203"/>
    </source>
</evidence>
<dbReference type="PANTHER" id="PTHR10653:SF0">
    <property type="entry name" value="F-ACTIN-CAPPING PROTEIN SUBUNIT ALPHA"/>
    <property type="match status" value="1"/>
</dbReference>
<evidence type="ECO:0000256" key="1">
    <source>
        <dbReference type="ARBA" id="ARBA00010479"/>
    </source>
</evidence>
<gene>
    <name evidence="6" type="primary">CAP1</name>
    <name evidence="6" type="ORF">K7432_007579</name>
</gene>
<dbReference type="Gene3D" id="3.90.1150.210">
    <property type="entry name" value="F-actin capping protein, beta subunit"/>
    <property type="match status" value="1"/>
</dbReference>
<dbReference type="InterPro" id="IPR002189">
    <property type="entry name" value="CapZ_alpha"/>
</dbReference>
<dbReference type="PRINTS" id="PR00191">
    <property type="entry name" value="FACTINCAPA"/>
</dbReference>
<dbReference type="Pfam" id="PF01267">
    <property type="entry name" value="F-actin_cap_A"/>
    <property type="match status" value="1"/>
</dbReference>
<dbReference type="InterPro" id="IPR037282">
    <property type="entry name" value="CapZ_alpha/beta"/>
</dbReference>
<proteinExistence type="inferred from homology"/>
<dbReference type="SUPFAM" id="SSF90096">
    <property type="entry name" value="Subunits of heterodimeric actin filament capping protein Capz"/>
    <property type="match status" value="1"/>
</dbReference>
<evidence type="ECO:0000256" key="3">
    <source>
        <dbReference type="ARBA" id="ARBA00022467"/>
    </source>
</evidence>
<name>A0ABR2WTB6_9FUNG</name>
<keyword evidence="4 5" id="KW-0009">Actin-binding</keyword>
<comment type="similarity">
    <text evidence="1 5">Belongs to the F-actin-capping protein alpha subunit family.</text>
</comment>
<dbReference type="InterPro" id="IPR017865">
    <property type="entry name" value="F-actin_cap_asu_CS"/>
</dbReference>
<comment type="subunit">
    <text evidence="5">Heterodimer of an alpha and a beta subunit.</text>
</comment>
<keyword evidence="3 5" id="KW-0117">Actin capping</keyword>
<dbReference type="Proteomes" id="UP001479436">
    <property type="component" value="Unassembled WGS sequence"/>
</dbReference>
<comment type="caution">
    <text evidence="6">The sequence shown here is derived from an EMBL/GenBank/DDBJ whole genome shotgun (WGS) entry which is preliminary data.</text>
</comment>
<dbReference type="EMBL" id="JASJQH010000380">
    <property type="protein sequence ID" value="KAK9764709.1"/>
    <property type="molecule type" value="Genomic_DNA"/>
</dbReference>
<dbReference type="Gene3D" id="3.30.1140.60">
    <property type="entry name" value="F-actin capping protein, alpha subunit"/>
    <property type="match status" value="1"/>
</dbReference>
<dbReference type="InterPro" id="IPR042276">
    <property type="entry name" value="CapZ_alpha/beta_2"/>
</dbReference>
<evidence type="ECO:0000313" key="7">
    <source>
        <dbReference type="Proteomes" id="UP001479436"/>
    </source>
</evidence>
<keyword evidence="7" id="KW-1185">Reference proteome</keyword>
<dbReference type="PANTHER" id="PTHR10653">
    <property type="entry name" value="F-ACTIN-CAPPING PROTEIN SUBUNIT ALPHA"/>
    <property type="match status" value="1"/>
</dbReference>
<organism evidence="6 7">
    <name type="scientific">Basidiobolus ranarum</name>
    <dbReference type="NCBI Taxonomy" id="34480"/>
    <lineage>
        <taxon>Eukaryota</taxon>
        <taxon>Fungi</taxon>
        <taxon>Fungi incertae sedis</taxon>
        <taxon>Zoopagomycota</taxon>
        <taxon>Entomophthoromycotina</taxon>
        <taxon>Basidiobolomycetes</taxon>
        <taxon>Basidiobolales</taxon>
        <taxon>Basidiobolaceae</taxon>
        <taxon>Basidiobolus</taxon>
    </lineage>
</organism>
<protein>
    <recommendedName>
        <fullName evidence="2 5">F-actin-capping protein subunit alpha</fullName>
    </recommendedName>
</protein>
<evidence type="ECO:0000313" key="6">
    <source>
        <dbReference type="EMBL" id="KAK9764709.1"/>
    </source>
</evidence>
<dbReference type="PROSITE" id="PS00748">
    <property type="entry name" value="F_ACTIN_CAPPING_A_1"/>
    <property type="match status" value="1"/>
</dbReference>
<accession>A0ABR2WTB6</accession>
<evidence type="ECO:0000256" key="5">
    <source>
        <dbReference type="RuleBase" id="RU365077"/>
    </source>
</evidence>
<comment type="function">
    <text evidence="5">F-actin-capping proteins bind in a Ca(2+)-independent manner to the fast growing ends of actin filaments (barbed end) thereby blocking the exchange of subunits at these ends. Unlike other capping proteins (such as gelsolin and severin), these proteins do not sever actin filaments.</text>
</comment>
<dbReference type="PROSITE" id="PS00749">
    <property type="entry name" value="F_ACTIN_CAPPING_A_2"/>
    <property type="match status" value="1"/>
</dbReference>
<reference evidence="6 7" key="1">
    <citation type="submission" date="2023-04" db="EMBL/GenBank/DDBJ databases">
        <title>Genome of Basidiobolus ranarum AG-B5.</title>
        <authorList>
            <person name="Stajich J.E."/>
            <person name="Carter-House D."/>
            <person name="Gryganskyi A."/>
        </authorList>
    </citation>
    <scope>NUCLEOTIDE SEQUENCE [LARGE SCALE GENOMIC DNA]</scope>
    <source>
        <strain evidence="6 7">AG-B5</strain>
    </source>
</reference>
<evidence type="ECO:0000256" key="2">
    <source>
        <dbReference type="ARBA" id="ARBA00014038"/>
    </source>
</evidence>
<dbReference type="InterPro" id="IPR042489">
    <property type="entry name" value="CapZ_alpha_1"/>
</dbReference>
<sequence length="284" mass="32171">MSFHEADETELSIEQKIKIASGFLLASPPGEVNDVFNDIRSLIDDDEVLVEGIIDTLREYNTEQFVTVTLPEHEREVIICKAGEVDEVHYLDPHSKQVFKFDHLRQSATEFEDHTPDEEMEPFRAALEEAIDAYCADHYPNGASSVFSSGRTLTIVIVDNKYNQANFWNGRWRSLWTLDLDSNELKGALKVQVHYFEDGNVQLNSSKDVTIEINAGSNPGLISNLAIKKITKAESEFQEGMNNGYNQLSESTFKGLRRALPVTRSKIDWDKMMNYKIGSELASK</sequence>